<feature type="chain" id="PRO_5046909599" evidence="1">
    <location>
        <begin position="24"/>
        <end position="544"/>
    </location>
</feature>
<protein>
    <submittedName>
        <fullName evidence="3">Serine hydrolase</fullName>
    </submittedName>
</protein>
<dbReference type="InterPro" id="IPR012338">
    <property type="entry name" value="Beta-lactam/transpept-like"/>
</dbReference>
<gene>
    <name evidence="3" type="ORF">ACFOEN_10465</name>
</gene>
<dbReference type="PANTHER" id="PTHR46825:SF9">
    <property type="entry name" value="BETA-LACTAMASE-RELATED DOMAIN-CONTAINING PROTEIN"/>
    <property type="match status" value="1"/>
</dbReference>
<dbReference type="InterPro" id="IPR050491">
    <property type="entry name" value="AmpC-like"/>
</dbReference>
<keyword evidence="3" id="KW-0378">Hydrolase</keyword>
<dbReference type="Gene3D" id="3.40.710.10">
    <property type="entry name" value="DD-peptidase/beta-lactamase superfamily"/>
    <property type="match status" value="1"/>
</dbReference>
<dbReference type="EMBL" id="JBHRTI010000004">
    <property type="protein sequence ID" value="MFC3148065.1"/>
    <property type="molecule type" value="Genomic_DNA"/>
</dbReference>
<dbReference type="Proteomes" id="UP001595556">
    <property type="component" value="Unassembled WGS sequence"/>
</dbReference>
<dbReference type="RefSeq" id="WP_377303670.1">
    <property type="nucleotide sequence ID" value="NZ_CP180191.1"/>
</dbReference>
<dbReference type="SUPFAM" id="SSF56601">
    <property type="entry name" value="beta-lactamase/transpeptidase-like"/>
    <property type="match status" value="1"/>
</dbReference>
<keyword evidence="4" id="KW-1185">Reference proteome</keyword>
<evidence type="ECO:0000313" key="3">
    <source>
        <dbReference type="EMBL" id="MFC3148065.1"/>
    </source>
</evidence>
<evidence type="ECO:0000256" key="1">
    <source>
        <dbReference type="SAM" id="SignalP"/>
    </source>
</evidence>
<keyword evidence="1" id="KW-0732">Signal</keyword>
<evidence type="ECO:0000259" key="2">
    <source>
        <dbReference type="Pfam" id="PF00144"/>
    </source>
</evidence>
<comment type="caution">
    <text evidence="3">The sequence shown here is derived from an EMBL/GenBank/DDBJ whole genome shotgun (WGS) entry which is preliminary data.</text>
</comment>
<dbReference type="InterPro" id="IPR001466">
    <property type="entry name" value="Beta-lactam-related"/>
</dbReference>
<feature type="domain" description="Beta-lactamase-related" evidence="2">
    <location>
        <begin position="45"/>
        <end position="336"/>
    </location>
</feature>
<reference evidence="4" key="1">
    <citation type="journal article" date="2019" name="Int. J. Syst. Evol. Microbiol.">
        <title>The Global Catalogue of Microorganisms (GCM) 10K type strain sequencing project: providing services to taxonomists for standard genome sequencing and annotation.</title>
        <authorList>
            <consortium name="The Broad Institute Genomics Platform"/>
            <consortium name="The Broad Institute Genome Sequencing Center for Infectious Disease"/>
            <person name="Wu L."/>
            <person name="Ma J."/>
        </authorList>
    </citation>
    <scope>NUCLEOTIDE SEQUENCE [LARGE SCALE GENOMIC DNA]</scope>
    <source>
        <strain evidence="4">KCTC 52168</strain>
    </source>
</reference>
<proteinExistence type="predicted"/>
<name>A0ABV7H2P7_9BURK</name>
<dbReference type="PANTHER" id="PTHR46825">
    <property type="entry name" value="D-ALANYL-D-ALANINE-CARBOXYPEPTIDASE/ENDOPEPTIDASE AMPH"/>
    <property type="match status" value="1"/>
</dbReference>
<evidence type="ECO:0000313" key="4">
    <source>
        <dbReference type="Proteomes" id="UP001595556"/>
    </source>
</evidence>
<organism evidence="3 4">
    <name type="scientific">Piscinibacterium candidicorallinum</name>
    <dbReference type="NCBI Taxonomy" id="1793872"/>
    <lineage>
        <taxon>Bacteria</taxon>
        <taxon>Pseudomonadati</taxon>
        <taxon>Pseudomonadota</taxon>
        <taxon>Betaproteobacteria</taxon>
        <taxon>Burkholderiales</taxon>
        <taxon>Piscinibacterium</taxon>
    </lineage>
</organism>
<dbReference type="GO" id="GO:0016787">
    <property type="term" value="F:hydrolase activity"/>
    <property type="evidence" value="ECO:0007669"/>
    <property type="project" value="UniProtKB-KW"/>
</dbReference>
<feature type="signal peptide" evidence="1">
    <location>
        <begin position="1"/>
        <end position="23"/>
    </location>
</feature>
<dbReference type="Pfam" id="PF00144">
    <property type="entry name" value="Beta-lactamase"/>
    <property type="match status" value="1"/>
</dbReference>
<accession>A0ABV7H2P7</accession>
<sequence>MIRTPLKAAAMGSLFALGASALAQTADDPALTEQLKARFENDRTGACVVAAVIEGAQVRRARYCANPKAQRTLTDDTVFEIGSVTKTMTAFLVADLIQQGKWSLDDPIAKHLPLGTAVPRQGERQITVRDLVTHTSALPALPSRMKVTQPDNPYASLTEKDLLDSLGDVKLSRPIGSQAEYSNFGMMVLSLAVARAHGNDFEAALKSRLFEPLGMKTAYVVKPPKGVVVAQGFTPAAQRTSAWTVTPNLAGVGMVRASLNDMIRYAQAQTGLIETPLLKTMQLTQQPLMRGFGMNWLVQTVQGRTLIGHEGGTGGFSSAVSFEPAAKRAVVILTDTALADLGSLSDVAGPLMGLNRPLGKPRVQQPIPEPLRKAMEGEWELSGLPIRIWTEGGKLMTQAQGQGAFELFYDSRGDFYPTVTSATLTPVLQDGKVNTFRWVQGGGVMEGVRKGSRPAPSATNPAWKDWAGEYQLAPSFSLRVFEEGGVLKIQGTGQPSIPAEVAGTDRIEVKAVGAVVEFTRDTKGEVVSATLRQAGQVIPGPKKR</sequence>